<accession>A0A849KZ05</accession>
<keyword evidence="1" id="KW-0812">Transmembrane</keyword>
<evidence type="ECO:0000313" key="4">
    <source>
        <dbReference type="Proteomes" id="UP000572377"/>
    </source>
</evidence>
<feature type="transmembrane region" description="Helical" evidence="1">
    <location>
        <begin position="30"/>
        <end position="52"/>
    </location>
</feature>
<protein>
    <submittedName>
        <fullName evidence="3">Pilus assembly protein</fullName>
    </submittedName>
</protein>
<evidence type="ECO:0000256" key="1">
    <source>
        <dbReference type="SAM" id="Phobius"/>
    </source>
</evidence>
<evidence type="ECO:0000259" key="2">
    <source>
        <dbReference type="Pfam" id="PF07811"/>
    </source>
</evidence>
<reference evidence="3 4" key="1">
    <citation type="submission" date="2020-05" db="EMBL/GenBank/DDBJ databases">
        <title>Gimesia benthica sp. nov., a novel planctomycete isolated from a deep-sea water sample of the Northwest Indian Ocean.</title>
        <authorList>
            <person name="Wang J."/>
            <person name="Ruan C."/>
            <person name="Song L."/>
            <person name="Zhu Y."/>
            <person name="Li A."/>
            <person name="Zheng X."/>
            <person name="Wang L."/>
            <person name="Lu Z."/>
            <person name="Huang Y."/>
            <person name="Du W."/>
            <person name="Zhou Y."/>
            <person name="Huang L."/>
            <person name="Dai X."/>
        </authorList>
    </citation>
    <scope>NUCLEOTIDE SEQUENCE [LARGE SCALE GENOMIC DNA]</scope>
    <source>
        <strain evidence="3 4">YYQ-30</strain>
    </source>
</reference>
<proteinExistence type="predicted"/>
<gene>
    <name evidence="3" type="ORF">HMH01_01605</name>
</gene>
<name>A0A849KZ05_9RHOB</name>
<evidence type="ECO:0000313" key="3">
    <source>
        <dbReference type="EMBL" id="NNU79122.1"/>
    </source>
</evidence>
<comment type="caution">
    <text evidence="3">The sequence shown here is derived from an EMBL/GenBank/DDBJ whole genome shotgun (WGS) entry which is preliminary data.</text>
</comment>
<organism evidence="3 4">
    <name type="scientific">Halovulum dunhuangense</name>
    <dbReference type="NCBI Taxonomy" id="1505036"/>
    <lineage>
        <taxon>Bacteria</taxon>
        <taxon>Pseudomonadati</taxon>
        <taxon>Pseudomonadota</taxon>
        <taxon>Alphaproteobacteria</taxon>
        <taxon>Rhodobacterales</taxon>
        <taxon>Paracoccaceae</taxon>
        <taxon>Halovulum</taxon>
    </lineage>
</organism>
<dbReference type="RefSeq" id="WP_171321838.1">
    <property type="nucleotide sequence ID" value="NZ_JABFBC010000001.1"/>
</dbReference>
<dbReference type="Proteomes" id="UP000572377">
    <property type="component" value="Unassembled WGS sequence"/>
</dbReference>
<keyword evidence="4" id="KW-1185">Reference proteome</keyword>
<sequence length="151" mass="16114">MSLRSMNALHRRASGFLRRDENGGTNTIEFVLWLPIFIFVVCLVVDVCFLFLSQAIMFDVASDTARRAALGLFNGIDEAARNAAAEDFAADAATFLGVRPAVDASVDTNPVSIVITHDPSAIDLTGVFGFISGTEMTASVTQLREGLAAAE</sequence>
<dbReference type="Pfam" id="PF07811">
    <property type="entry name" value="TadE"/>
    <property type="match status" value="1"/>
</dbReference>
<dbReference type="AlphaFoldDB" id="A0A849KZ05"/>
<dbReference type="InterPro" id="IPR012495">
    <property type="entry name" value="TadE-like_dom"/>
</dbReference>
<dbReference type="EMBL" id="JABFBC010000001">
    <property type="protein sequence ID" value="NNU79122.1"/>
    <property type="molecule type" value="Genomic_DNA"/>
</dbReference>
<keyword evidence="1" id="KW-1133">Transmembrane helix</keyword>
<keyword evidence="1" id="KW-0472">Membrane</keyword>
<feature type="domain" description="TadE-like" evidence="2">
    <location>
        <begin position="27"/>
        <end position="66"/>
    </location>
</feature>